<evidence type="ECO:0000256" key="2">
    <source>
        <dbReference type="ARBA" id="ARBA00004123"/>
    </source>
</evidence>
<dbReference type="PANTHER" id="PTHR16431">
    <property type="entry name" value="NEUROGENIC PROTEIN MASTERMIND"/>
    <property type="match status" value="1"/>
</dbReference>
<evidence type="ECO:0000256" key="10">
    <source>
        <dbReference type="ARBA" id="ARBA00022833"/>
    </source>
</evidence>
<name>A0AAD1QXF8_PELCU</name>
<dbReference type="GO" id="GO:0007059">
    <property type="term" value="P:chromosome segregation"/>
    <property type="evidence" value="ECO:0007669"/>
    <property type="project" value="TreeGrafter"/>
</dbReference>
<dbReference type="PANTHER" id="PTHR16431:SF2">
    <property type="entry name" value="PROTEIN MIS18-ALPHA"/>
    <property type="match status" value="1"/>
</dbReference>
<comment type="subcellular location">
    <subcellularLocation>
        <location evidence="3">Chromosome</location>
        <location evidence="3">Centromere</location>
    </subcellularLocation>
    <subcellularLocation>
        <location evidence="2">Nucleus</location>
    </subcellularLocation>
</comment>
<keyword evidence="4" id="KW-0158">Chromosome</keyword>
<dbReference type="InterPro" id="IPR034752">
    <property type="entry name" value="Mis18"/>
</dbReference>
<evidence type="ECO:0000256" key="8">
    <source>
        <dbReference type="ARBA" id="ARBA00022723"/>
    </source>
</evidence>
<keyword evidence="11" id="KW-0832">Ubl conjugation</keyword>
<keyword evidence="5" id="KW-1017">Isopeptide bond</keyword>
<evidence type="ECO:0000256" key="1">
    <source>
        <dbReference type="ARBA" id="ARBA00003694"/>
    </source>
</evidence>
<gene>
    <name evidence="19" type="ORF">PECUL_23A037687</name>
</gene>
<keyword evidence="12" id="KW-0539">Nucleus</keyword>
<dbReference type="GO" id="GO:0046872">
    <property type="term" value="F:metal ion binding"/>
    <property type="evidence" value="ECO:0007669"/>
    <property type="project" value="UniProtKB-KW"/>
</dbReference>
<keyword evidence="13" id="KW-0131">Cell cycle</keyword>
<evidence type="ECO:0000256" key="13">
    <source>
        <dbReference type="ARBA" id="ARBA00023306"/>
    </source>
</evidence>
<dbReference type="GO" id="GO:0051301">
    <property type="term" value="P:cell division"/>
    <property type="evidence" value="ECO:0007669"/>
    <property type="project" value="UniProtKB-KW"/>
</dbReference>
<dbReference type="GO" id="GO:0000785">
    <property type="term" value="C:chromatin"/>
    <property type="evidence" value="ECO:0007669"/>
    <property type="project" value="TreeGrafter"/>
</dbReference>
<evidence type="ECO:0000256" key="4">
    <source>
        <dbReference type="ARBA" id="ARBA00022454"/>
    </source>
</evidence>
<keyword evidence="7" id="KW-0132">Cell division</keyword>
<feature type="domain" description="Mis18" evidence="18">
    <location>
        <begin position="158"/>
        <end position="256"/>
    </location>
</feature>
<evidence type="ECO:0000256" key="3">
    <source>
        <dbReference type="ARBA" id="ARBA00004584"/>
    </source>
</evidence>
<comment type="subunit">
    <text evidence="16">Homodimer, and heterodimer with OIP5/MIS18B. Identified in a complex containing MIS18A, OIP5/MIS18B, MIS18BP1, RBBP7 and RBBP4.</text>
</comment>
<evidence type="ECO:0000256" key="5">
    <source>
        <dbReference type="ARBA" id="ARBA00022499"/>
    </source>
</evidence>
<evidence type="ECO:0000256" key="14">
    <source>
        <dbReference type="ARBA" id="ARBA00023328"/>
    </source>
</evidence>
<organism evidence="19 20">
    <name type="scientific">Pelobates cultripes</name>
    <name type="common">Western spadefoot toad</name>
    <dbReference type="NCBI Taxonomy" id="61616"/>
    <lineage>
        <taxon>Eukaryota</taxon>
        <taxon>Metazoa</taxon>
        <taxon>Chordata</taxon>
        <taxon>Craniata</taxon>
        <taxon>Vertebrata</taxon>
        <taxon>Euteleostomi</taxon>
        <taxon>Amphibia</taxon>
        <taxon>Batrachia</taxon>
        <taxon>Anura</taxon>
        <taxon>Pelobatoidea</taxon>
        <taxon>Pelobatidae</taxon>
        <taxon>Pelobates</taxon>
    </lineage>
</organism>
<reference evidence="19" key="1">
    <citation type="submission" date="2022-03" db="EMBL/GenBank/DDBJ databases">
        <authorList>
            <person name="Alioto T."/>
            <person name="Alioto T."/>
            <person name="Gomez Garrido J."/>
        </authorList>
    </citation>
    <scope>NUCLEOTIDE SEQUENCE</scope>
</reference>
<dbReference type="PROSITE" id="PS51793">
    <property type="entry name" value="MIS18"/>
    <property type="match status" value="1"/>
</dbReference>
<keyword evidence="6" id="KW-0597">Phosphoprotein</keyword>
<evidence type="ECO:0000256" key="6">
    <source>
        <dbReference type="ARBA" id="ARBA00022553"/>
    </source>
</evidence>
<evidence type="ECO:0000256" key="11">
    <source>
        <dbReference type="ARBA" id="ARBA00022843"/>
    </source>
</evidence>
<dbReference type="InterPro" id="IPR004910">
    <property type="entry name" value="Yippee/Mis18/Cereblon"/>
</dbReference>
<dbReference type="GO" id="GO:0005634">
    <property type="term" value="C:nucleus"/>
    <property type="evidence" value="ECO:0007669"/>
    <property type="project" value="UniProtKB-SubCell"/>
</dbReference>
<feature type="region of interest" description="Disordered" evidence="17">
    <location>
        <begin position="58"/>
        <end position="80"/>
    </location>
</feature>
<accession>A0AAD1QXF8</accession>
<proteinExistence type="predicted"/>
<protein>
    <recommendedName>
        <fullName evidence="15">Protein Mis18-alpha</fullName>
    </recommendedName>
</protein>
<comment type="function">
    <text evidence="1">Required for recruitment of CENPA to centromeres and normal chromosome segregation during mitosis.</text>
</comment>
<dbReference type="Proteomes" id="UP001295444">
    <property type="component" value="Chromosome 01"/>
</dbReference>
<dbReference type="GO" id="GO:0034080">
    <property type="term" value="P:CENP-A containing chromatin assembly"/>
    <property type="evidence" value="ECO:0007669"/>
    <property type="project" value="TreeGrafter"/>
</dbReference>
<dbReference type="AlphaFoldDB" id="A0AAD1QXF8"/>
<evidence type="ECO:0000256" key="17">
    <source>
        <dbReference type="SAM" id="MobiDB-lite"/>
    </source>
</evidence>
<dbReference type="GO" id="GO:0000775">
    <property type="term" value="C:chromosome, centromeric region"/>
    <property type="evidence" value="ECO:0007669"/>
    <property type="project" value="UniProtKB-SubCell"/>
</dbReference>
<evidence type="ECO:0000256" key="7">
    <source>
        <dbReference type="ARBA" id="ARBA00022618"/>
    </source>
</evidence>
<feature type="region of interest" description="Disordered" evidence="17">
    <location>
        <begin position="1"/>
        <end position="21"/>
    </location>
</feature>
<evidence type="ECO:0000256" key="16">
    <source>
        <dbReference type="ARBA" id="ARBA00046705"/>
    </source>
</evidence>
<evidence type="ECO:0000313" key="19">
    <source>
        <dbReference type="EMBL" id="CAH2219286.1"/>
    </source>
</evidence>
<evidence type="ECO:0000256" key="15">
    <source>
        <dbReference type="ARBA" id="ARBA00039650"/>
    </source>
</evidence>
<keyword evidence="10" id="KW-0862">Zinc</keyword>
<keyword evidence="14" id="KW-0137">Centromere</keyword>
<sequence length="309" mass="33709">MRIRSTRPVGGISLAHRPAKSLGGAAAAAKEEAVTWDMSLPQIFFGATWGPGPLQVYTSIPPSTSNGGQNNKTLQSQSSHAHFLLPKLNTEQEPNTGKYQRDAEQEIDRPHRRGALCAPTSLPVGARLKVMDSEGGLAECNGEPEAEGDSASAGEEAPAVFLCDKCKSPLGDTFAWNGSDSEERSIMLRAVSTYVTVEKKRMLSRHAQEYGCVFENLICSGCKTEIGKIYRCTPKHLDYKRDIFCLHVDAVDSYVLGSSCVQVFSDTEEPVTFESRMALEEEFVKANTVLTILKAKVAAIEKRILHDKG</sequence>
<evidence type="ECO:0000256" key="12">
    <source>
        <dbReference type="ARBA" id="ARBA00023242"/>
    </source>
</evidence>
<keyword evidence="8" id="KW-0479">Metal-binding</keyword>
<dbReference type="EMBL" id="OW240912">
    <property type="protein sequence ID" value="CAH2219286.1"/>
    <property type="molecule type" value="Genomic_DNA"/>
</dbReference>
<evidence type="ECO:0000259" key="18">
    <source>
        <dbReference type="PROSITE" id="PS51793"/>
    </source>
</evidence>
<evidence type="ECO:0000256" key="9">
    <source>
        <dbReference type="ARBA" id="ARBA00022776"/>
    </source>
</evidence>
<keyword evidence="9" id="KW-0498">Mitosis</keyword>
<dbReference type="Pfam" id="PF03226">
    <property type="entry name" value="Yippee-Mis18"/>
    <property type="match status" value="1"/>
</dbReference>
<keyword evidence="20" id="KW-1185">Reference proteome</keyword>
<evidence type="ECO:0000313" key="20">
    <source>
        <dbReference type="Proteomes" id="UP001295444"/>
    </source>
</evidence>